<dbReference type="EC" id="3.1.1.32" evidence="4"/>
<evidence type="ECO:0000256" key="6">
    <source>
        <dbReference type="ARBA" id="ARBA00022801"/>
    </source>
</evidence>
<dbReference type="InterPro" id="IPR013818">
    <property type="entry name" value="Lipase"/>
</dbReference>
<evidence type="ECO:0000256" key="5">
    <source>
        <dbReference type="ARBA" id="ARBA00022525"/>
    </source>
</evidence>
<dbReference type="InterPro" id="IPR029058">
    <property type="entry name" value="AB_hydrolase_fold"/>
</dbReference>
<evidence type="ECO:0000256" key="8">
    <source>
        <dbReference type="PIRSR" id="PIRSR000865-1"/>
    </source>
</evidence>
<dbReference type="EMBL" id="JACSDY010000012">
    <property type="protein sequence ID" value="KAF7412972.1"/>
    <property type="molecule type" value="Genomic_DNA"/>
</dbReference>
<feature type="active site" description="Charge relay system" evidence="8">
    <location>
        <position position="240"/>
    </location>
</feature>
<organism evidence="12 13">
    <name type="scientific">Vespula pensylvanica</name>
    <name type="common">Western yellow jacket</name>
    <name type="synonym">Wasp</name>
    <dbReference type="NCBI Taxonomy" id="30213"/>
    <lineage>
        <taxon>Eukaryota</taxon>
        <taxon>Metazoa</taxon>
        <taxon>Ecdysozoa</taxon>
        <taxon>Arthropoda</taxon>
        <taxon>Hexapoda</taxon>
        <taxon>Insecta</taxon>
        <taxon>Pterygota</taxon>
        <taxon>Neoptera</taxon>
        <taxon>Endopterygota</taxon>
        <taxon>Hymenoptera</taxon>
        <taxon>Apocrita</taxon>
        <taxon>Aculeata</taxon>
        <taxon>Vespoidea</taxon>
        <taxon>Vespidae</taxon>
        <taxon>Vespinae</taxon>
        <taxon>Vespula</taxon>
    </lineage>
</organism>
<dbReference type="GO" id="GO:0046872">
    <property type="term" value="F:metal ion binding"/>
    <property type="evidence" value="ECO:0007669"/>
    <property type="project" value="UniProtKB-KW"/>
</dbReference>
<feature type="active site" description="Nucleophile" evidence="8">
    <location>
        <position position="212"/>
    </location>
</feature>
<comment type="similarity">
    <text evidence="3 10">Belongs to the AB hydrolase superfamily. Lipase family.</text>
</comment>
<dbReference type="GO" id="GO:0008970">
    <property type="term" value="F:phospholipase A1 activity"/>
    <property type="evidence" value="ECO:0007669"/>
    <property type="project" value="UniProtKB-EC"/>
</dbReference>
<evidence type="ECO:0000256" key="3">
    <source>
        <dbReference type="ARBA" id="ARBA00010701"/>
    </source>
</evidence>
<feature type="domain" description="Lipase" evidence="11">
    <location>
        <begin position="63"/>
        <end position="394"/>
    </location>
</feature>
<dbReference type="PRINTS" id="PR00823">
    <property type="entry name" value="PANCLIPASE"/>
</dbReference>
<dbReference type="PRINTS" id="PR00821">
    <property type="entry name" value="TAGLIPASE"/>
</dbReference>
<dbReference type="PANTHER" id="PTHR11610">
    <property type="entry name" value="LIPASE"/>
    <property type="match status" value="1"/>
</dbReference>
<evidence type="ECO:0000256" key="7">
    <source>
        <dbReference type="ARBA" id="ARBA00023157"/>
    </source>
</evidence>
<feature type="binding site" evidence="9">
    <location>
        <position position="254"/>
    </location>
    <ligand>
        <name>Ca(2+)</name>
        <dbReference type="ChEBI" id="CHEBI:29108"/>
    </ligand>
</feature>
<dbReference type="Gene3D" id="3.40.50.1820">
    <property type="entry name" value="alpha/beta hydrolase"/>
    <property type="match status" value="1"/>
</dbReference>
<sequence length="539" mass="60891">MFLNETLLVLTYTANIMSRLPEQEKLSSLDDPSDFSNLTTTTLSPEEEENKFEFEDQWYMWRCYEPYGCFYIGAPWSGENRPVSMFPARPDSINPHYLLYTRDYIDQPHELKIDHFDTIKSAPFRLENTFYFIIHGFLDNGDDTWVMRTLNELLLREDCNILIVNWIGGAGPPYTQAVANTRLVGAMTARLAAQLINIGKILPTKMHIIGHSLGAHTAGYVGYTLRLRYRHILGRITGLDPAEPHFSNTSPMVRLDPTDAMFVTAIHTDCNPFISGGLGITQPVGHIDFYPNGGRNQPGCNEGVLNSITLERGSFFRGIKRFLGCNHIRSYEYFIESINTNCPFIAVPCTSWDKFQEGTCFDCVDQYCPRFGLDAQPGNYHASVFLMTGSDKPFCKAHYRVTINISKTDESLSYGGEVGMFVIRVISANGKQTEKMKLSPNSKYYEPGSVHKIVLPGDVIGKPESVEITWEYQTSMFNPLTWRFLHTPRAYIDSLTVDNLEFDHGITVCPDETNTLIANEPKILTVENCGNTNTNVVST</sequence>
<dbReference type="SUPFAM" id="SSF53474">
    <property type="entry name" value="alpha/beta-Hydrolases"/>
    <property type="match status" value="1"/>
</dbReference>
<proteinExistence type="inferred from homology"/>
<accession>A0A834KU92</accession>
<keyword evidence="5" id="KW-0964">Secreted</keyword>
<reference evidence="12" key="1">
    <citation type="journal article" date="2020" name="G3 (Bethesda)">
        <title>High-Quality Assemblies for Three Invasive Social Wasps from the &lt;i&gt;Vespula&lt;/i&gt; Genus.</title>
        <authorList>
            <person name="Harrop T.W.R."/>
            <person name="Guhlin J."/>
            <person name="McLaughlin G.M."/>
            <person name="Permina E."/>
            <person name="Stockwell P."/>
            <person name="Gilligan J."/>
            <person name="Le Lec M.F."/>
            <person name="Gruber M.A.M."/>
            <person name="Quinn O."/>
            <person name="Lovegrove M."/>
            <person name="Duncan E.J."/>
            <person name="Remnant E.J."/>
            <person name="Van Eeckhoven J."/>
            <person name="Graham B."/>
            <person name="Knapp R.A."/>
            <person name="Langford K.W."/>
            <person name="Kronenberg Z."/>
            <person name="Press M.O."/>
            <person name="Eacker S.M."/>
            <person name="Wilson-Rankin E.E."/>
            <person name="Purcell J."/>
            <person name="Lester P.J."/>
            <person name="Dearden P.K."/>
        </authorList>
    </citation>
    <scope>NUCLEOTIDE SEQUENCE</scope>
    <source>
        <strain evidence="12">Volc-1</strain>
    </source>
</reference>
<keyword evidence="9" id="KW-0479">Metal-binding</keyword>
<feature type="binding site" evidence="9">
    <location>
        <position position="259"/>
    </location>
    <ligand>
        <name>Ca(2+)</name>
        <dbReference type="ChEBI" id="CHEBI:29108"/>
    </ligand>
</feature>
<protein>
    <recommendedName>
        <fullName evidence="4">phospholipase A1</fullName>
        <ecNumber evidence="4">3.1.1.32</ecNumber>
    </recommendedName>
</protein>
<keyword evidence="6" id="KW-0378">Hydrolase</keyword>
<dbReference type="PANTHER" id="PTHR11610:SF185">
    <property type="entry name" value="LD47264P"/>
    <property type="match status" value="1"/>
</dbReference>
<evidence type="ECO:0000313" key="12">
    <source>
        <dbReference type="EMBL" id="KAF7412972.1"/>
    </source>
</evidence>
<dbReference type="GO" id="GO:0004806">
    <property type="term" value="F:triacylglycerol lipase activity"/>
    <property type="evidence" value="ECO:0007669"/>
    <property type="project" value="InterPro"/>
</dbReference>
<dbReference type="FunFam" id="3.40.50.1820:FF:000033">
    <property type="entry name" value="Pancreatic triacylglycerol lipase"/>
    <property type="match status" value="1"/>
</dbReference>
<gene>
    <name evidence="12" type="ORF">H0235_012823</name>
</gene>
<dbReference type="CDD" id="cd00707">
    <property type="entry name" value="Pancreat_lipase_like"/>
    <property type="match status" value="1"/>
</dbReference>
<comment type="catalytic activity">
    <reaction evidence="1">
        <text>a 1,2-diacyl-sn-glycero-3-phosphocholine + H2O = a 2-acyl-sn-glycero-3-phosphocholine + a fatty acid + H(+)</text>
        <dbReference type="Rhea" id="RHEA:18689"/>
        <dbReference type="ChEBI" id="CHEBI:15377"/>
        <dbReference type="ChEBI" id="CHEBI:15378"/>
        <dbReference type="ChEBI" id="CHEBI:28868"/>
        <dbReference type="ChEBI" id="CHEBI:57643"/>
        <dbReference type="ChEBI" id="CHEBI:57875"/>
        <dbReference type="EC" id="3.1.1.32"/>
    </reaction>
</comment>
<name>A0A834KU92_VESPE</name>
<evidence type="ECO:0000256" key="10">
    <source>
        <dbReference type="RuleBase" id="RU004262"/>
    </source>
</evidence>
<evidence type="ECO:0000256" key="1">
    <source>
        <dbReference type="ARBA" id="ARBA00000111"/>
    </source>
</evidence>
<keyword evidence="9" id="KW-0106">Calcium</keyword>
<keyword evidence="13" id="KW-1185">Reference proteome</keyword>
<dbReference type="GO" id="GO:0016042">
    <property type="term" value="P:lipid catabolic process"/>
    <property type="evidence" value="ECO:0007669"/>
    <property type="project" value="TreeGrafter"/>
</dbReference>
<dbReference type="GO" id="GO:0005615">
    <property type="term" value="C:extracellular space"/>
    <property type="evidence" value="ECO:0007669"/>
    <property type="project" value="TreeGrafter"/>
</dbReference>
<dbReference type="Pfam" id="PF00151">
    <property type="entry name" value="Lipase"/>
    <property type="match status" value="1"/>
</dbReference>
<dbReference type="InterPro" id="IPR000734">
    <property type="entry name" value="TAG_lipase"/>
</dbReference>
<evidence type="ECO:0000256" key="9">
    <source>
        <dbReference type="PIRSR" id="PIRSR000865-2"/>
    </source>
</evidence>
<feature type="active site" description="Charge relay system" evidence="8">
    <location>
        <position position="327"/>
    </location>
</feature>
<dbReference type="Proteomes" id="UP000600918">
    <property type="component" value="Unassembled WGS sequence"/>
</dbReference>
<dbReference type="PIRSF" id="PIRSF000865">
    <property type="entry name" value="Lipoprotein_lipase_LIPH"/>
    <property type="match status" value="1"/>
</dbReference>
<evidence type="ECO:0000313" key="13">
    <source>
        <dbReference type="Proteomes" id="UP000600918"/>
    </source>
</evidence>
<evidence type="ECO:0000259" key="11">
    <source>
        <dbReference type="Pfam" id="PF00151"/>
    </source>
</evidence>
<evidence type="ECO:0000256" key="2">
    <source>
        <dbReference type="ARBA" id="ARBA00004613"/>
    </source>
</evidence>
<feature type="binding site" evidence="9">
    <location>
        <position position="256"/>
    </location>
    <ligand>
        <name>Ca(2+)</name>
        <dbReference type="ChEBI" id="CHEBI:29108"/>
    </ligand>
</feature>
<evidence type="ECO:0000256" key="4">
    <source>
        <dbReference type="ARBA" id="ARBA00013179"/>
    </source>
</evidence>
<dbReference type="InterPro" id="IPR002331">
    <property type="entry name" value="Lipase_panc"/>
</dbReference>
<dbReference type="InterPro" id="IPR033906">
    <property type="entry name" value="Lipase_N"/>
</dbReference>
<dbReference type="InterPro" id="IPR016272">
    <property type="entry name" value="Lipase_LIPH"/>
</dbReference>
<comment type="subcellular location">
    <subcellularLocation>
        <location evidence="2">Secreted</location>
    </subcellularLocation>
</comment>
<dbReference type="AlphaFoldDB" id="A0A834KU92"/>
<comment type="caution">
    <text evidence="12">The sequence shown here is derived from an EMBL/GenBank/DDBJ whole genome shotgun (WGS) entry which is preliminary data.</text>
</comment>
<keyword evidence="7" id="KW-1015">Disulfide bond</keyword>
<dbReference type="OrthoDB" id="199913at2759"/>